<keyword evidence="11" id="KW-1185">Reference proteome</keyword>
<dbReference type="Proteomes" id="UP000528322">
    <property type="component" value="Unassembled WGS sequence"/>
</dbReference>
<evidence type="ECO:0000256" key="5">
    <source>
        <dbReference type="ARBA" id="ARBA00022777"/>
    </source>
</evidence>
<dbReference type="Pfam" id="PF02518">
    <property type="entry name" value="HATPase_c"/>
    <property type="match status" value="1"/>
</dbReference>
<keyword evidence="5" id="KW-0418">Kinase</keyword>
<dbReference type="AlphaFoldDB" id="A0A7W7Y316"/>
<dbReference type="InterPro" id="IPR004358">
    <property type="entry name" value="Sig_transdc_His_kin-like_C"/>
</dbReference>
<dbReference type="NCBIfam" id="TIGR00229">
    <property type="entry name" value="sensory_box"/>
    <property type="match status" value="1"/>
</dbReference>
<feature type="coiled-coil region" evidence="6">
    <location>
        <begin position="329"/>
        <end position="360"/>
    </location>
</feature>
<evidence type="ECO:0000313" key="11">
    <source>
        <dbReference type="Proteomes" id="UP000528322"/>
    </source>
</evidence>
<keyword evidence="3" id="KW-0597">Phosphoprotein</keyword>
<dbReference type="InterPro" id="IPR003594">
    <property type="entry name" value="HATPase_dom"/>
</dbReference>
<keyword evidence="6" id="KW-0175">Coiled coil</keyword>
<dbReference type="InterPro" id="IPR013655">
    <property type="entry name" value="PAS_fold_3"/>
</dbReference>
<dbReference type="GO" id="GO:0000155">
    <property type="term" value="F:phosphorelay sensor kinase activity"/>
    <property type="evidence" value="ECO:0007669"/>
    <property type="project" value="InterPro"/>
</dbReference>
<keyword evidence="7" id="KW-1133">Transmembrane helix</keyword>
<evidence type="ECO:0000313" key="10">
    <source>
        <dbReference type="EMBL" id="MBB5021171.1"/>
    </source>
</evidence>
<name>A0A7W7Y316_9BACT</name>
<dbReference type="SUPFAM" id="SSF55785">
    <property type="entry name" value="PYP-like sensor domain (PAS domain)"/>
    <property type="match status" value="2"/>
</dbReference>
<dbReference type="EC" id="2.7.13.3" evidence="2"/>
<gene>
    <name evidence="10" type="ORF">HNR37_000477</name>
</gene>
<sequence>MRNSAKISIITLLATLIATLSSATILHGLTSLETHHPIHTLAMVTLVLATIATALGLITLWLCWPRTTNSEQPVTRHEQCWKTALEASGDGTWQWDITHNQITCSNSWKSLHGIPLQEEIDLQRHFLQRLHPDDAPRVQQIMQECLAVHSTQFEEEMRLFHPQKQNYIWILVRGWVVERDSHGQAMTIIGVNTDLTKRKTIEEELRKAKVNLAEAQRVAQMGSWEWDLRSDQVTLSDELSHLLGGAHNEDSDTVAASIYDPRYWHPADWPRLQEAVAGAIADGEEYDLDLRLNLPDHGHPYVFVRIRPVLDEGGQIIKLLGIIMDITSRKQMEEALKELNQNLEQRIEQEIEERTRHQELFIQQAKMAAMGDMIGVIAHQWSQPLNAIGLQAQFMMFDYESHDKSYFEEACATIQQQVEFMTQTLGVFRDFFKPTRQKTRFHVGTSIETVLELFGVQFTKHNIHIFLHPPRLDHPGFEVVGLPNEFKQVILNILLNARDAILERIKNQGPDEEHRIEVQMSIEQQWVNIAITDTGGGVPKAIVGQIFDHYFSTKGDQGTGIGLYISRIIVEQNMGGRITVENTEQGARFTINLPQSTQQHNHDA</sequence>
<evidence type="ECO:0000256" key="1">
    <source>
        <dbReference type="ARBA" id="ARBA00000085"/>
    </source>
</evidence>
<keyword evidence="4" id="KW-0808">Transferase</keyword>
<dbReference type="CDD" id="cd00130">
    <property type="entry name" value="PAS"/>
    <property type="match status" value="2"/>
</dbReference>
<evidence type="ECO:0000259" key="9">
    <source>
        <dbReference type="PROSITE" id="PS50113"/>
    </source>
</evidence>
<reference evidence="10 11" key="1">
    <citation type="submission" date="2020-08" db="EMBL/GenBank/DDBJ databases">
        <title>Genomic Encyclopedia of Type Strains, Phase IV (KMG-IV): sequencing the most valuable type-strain genomes for metagenomic binning, comparative biology and taxonomic classification.</title>
        <authorList>
            <person name="Goeker M."/>
        </authorList>
    </citation>
    <scope>NUCLEOTIDE SEQUENCE [LARGE SCALE GENOMIC DNA]</scope>
    <source>
        <strain evidence="10 11">DSM 22071</strain>
    </source>
</reference>
<dbReference type="InterPro" id="IPR035965">
    <property type="entry name" value="PAS-like_dom_sf"/>
</dbReference>
<evidence type="ECO:0000256" key="7">
    <source>
        <dbReference type="SAM" id="Phobius"/>
    </source>
</evidence>
<feature type="domain" description="PAC" evidence="9">
    <location>
        <begin position="153"/>
        <end position="207"/>
    </location>
</feature>
<dbReference type="Gene3D" id="2.10.70.100">
    <property type="match status" value="1"/>
</dbReference>
<dbReference type="InterPro" id="IPR052162">
    <property type="entry name" value="Sensor_kinase/Photoreceptor"/>
</dbReference>
<accession>A0A7W7Y316</accession>
<dbReference type="PROSITE" id="PS50113">
    <property type="entry name" value="PAC"/>
    <property type="match status" value="2"/>
</dbReference>
<evidence type="ECO:0000259" key="8">
    <source>
        <dbReference type="PROSITE" id="PS50109"/>
    </source>
</evidence>
<protein>
    <recommendedName>
        <fullName evidence="2">histidine kinase</fullName>
        <ecNumber evidence="2">2.7.13.3</ecNumber>
    </recommendedName>
</protein>
<keyword evidence="7" id="KW-0812">Transmembrane</keyword>
<proteinExistence type="predicted"/>
<dbReference type="InterPro" id="IPR001610">
    <property type="entry name" value="PAC"/>
</dbReference>
<organism evidence="10 11">
    <name type="scientific">Desulfurispira natronophila</name>
    <dbReference type="NCBI Taxonomy" id="682562"/>
    <lineage>
        <taxon>Bacteria</taxon>
        <taxon>Pseudomonadati</taxon>
        <taxon>Chrysiogenota</taxon>
        <taxon>Chrysiogenia</taxon>
        <taxon>Chrysiogenales</taxon>
        <taxon>Chrysiogenaceae</taxon>
        <taxon>Desulfurispira</taxon>
    </lineage>
</organism>
<dbReference type="RefSeq" id="WP_183729352.1">
    <property type="nucleotide sequence ID" value="NZ_JACHID010000002.1"/>
</dbReference>
<dbReference type="Pfam" id="PF08447">
    <property type="entry name" value="PAS_3"/>
    <property type="match status" value="2"/>
</dbReference>
<evidence type="ECO:0000256" key="2">
    <source>
        <dbReference type="ARBA" id="ARBA00012438"/>
    </source>
</evidence>
<dbReference type="Gene3D" id="1.10.287.130">
    <property type="match status" value="1"/>
</dbReference>
<dbReference type="PANTHER" id="PTHR43304">
    <property type="entry name" value="PHYTOCHROME-LIKE PROTEIN CPH1"/>
    <property type="match status" value="1"/>
</dbReference>
<evidence type="ECO:0000256" key="4">
    <source>
        <dbReference type="ARBA" id="ARBA00022679"/>
    </source>
</evidence>
<dbReference type="InterPro" id="IPR000700">
    <property type="entry name" value="PAS-assoc_C"/>
</dbReference>
<dbReference type="Gene3D" id="3.30.450.20">
    <property type="entry name" value="PAS domain"/>
    <property type="match status" value="2"/>
</dbReference>
<dbReference type="SMART" id="SM00086">
    <property type="entry name" value="PAC"/>
    <property type="match status" value="2"/>
</dbReference>
<comment type="caution">
    <text evidence="10">The sequence shown here is derived from an EMBL/GenBank/DDBJ whole genome shotgun (WGS) entry which is preliminary data.</text>
</comment>
<dbReference type="EMBL" id="JACHID010000002">
    <property type="protein sequence ID" value="MBB5021171.1"/>
    <property type="molecule type" value="Genomic_DNA"/>
</dbReference>
<dbReference type="SMART" id="SM00387">
    <property type="entry name" value="HATPase_c"/>
    <property type="match status" value="1"/>
</dbReference>
<evidence type="ECO:0000256" key="6">
    <source>
        <dbReference type="SAM" id="Coils"/>
    </source>
</evidence>
<dbReference type="SMART" id="SM00091">
    <property type="entry name" value="PAS"/>
    <property type="match status" value="1"/>
</dbReference>
<dbReference type="PROSITE" id="PS50109">
    <property type="entry name" value="HIS_KIN"/>
    <property type="match status" value="1"/>
</dbReference>
<dbReference type="InterPro" id="IPR005467">
    <property type="entry name" value="His_kinase_dom"/>
</dbReference>
<dbReference type="SUPFAM" id="SSF55874">
    <property type="entry name" value="ATPase domain of HSP90 chaperone/DNA topoisomerase II/histidine kinase"/>
    <property type="match status" value="1"/>
</dbReference>
<evidence type="ECO:0000256" key="3">
    <source>
        <dbReference type="ARBA" id="ARBA00022553"/>
    </source>
</evidence>
<dbReference type="InterPro" id="IPR036890">
    <property type="entry name" value="HATPase_C_sf"/>
</dbReference>
<keyword evidence="7" id="KW-0472">Membrane</keyword>
<comment type="catalytic activity">
    <reaction evidence="1">
        <text>ATP + protein L-histidine = ADP + protein N-phospho-L-histidine.</text>
        <dbReference type="EC" id="2.7.13.3"/>
    </reaction>
</comment>
<dbReference type="InterPro" id="IPR036097">
    <property type="entry name" value="HisK_dim/P_sf"/>
</dbReference>
<dbReference type="InterPro" id="IPR000014">
    <property type="entry name" value="PAS"/>
</dbReference>
<feature type="domain" description="PAC" evidence="9">
    <location>
        <begin position="286"/>
        <end position="338"/>
    </location>
</feature>
<dbReference type="PANTHER" id="PTHR43304:SF1">
    <property type="entry name" value="PAC DOMAIN-CONTAINING PROTEIN"/>
    <property type="match status" value="1"/>
</dbReference>
<dbReference type="PRINTS" id="PR00344">
    <property type="entry name" value="BCTRLSENSOR"/>
</dbReference>
<dbReference type="Gene3D" id="3.30.565.10">
    <property type="entry name" value="Histidine kinase-like ATPase, C-terminal domain"/>
    <property type="match status" value="1"/>
</dbReference>
<feature type="domain" description="Histidine kinase" evidence="8">
    <location>
        <begin position="376"/>
        <end position="597"/>
    </location>
</feature>
<feature type="transmembrane region" description="Helical" evidence="7">
    <location>
        <begin position="39"/>
        <end position="64"/>
    </location>
</feature>
<dbReference type="SUPFAM" id="SSF47384">
    <property type="entry name" value="Homodimeric domain of signal transducing histidine kinase"/>
    <property type="match status" value="1"/>
</dbReference>